<keyword evidence="4" id="KW-0663">Pyridoxal phosphate</keyword>
<dbReference type="PANTHER" id="PTHR10314">
    <property type="entry name" value="CYSTATHIONINE BETA-SYNTHASE"/>
    <property type="match status" value="1"/>
</dbReference>
<dbReference type="InterPro" id="IPR001926">
    <property type="entry name" value="TrpB-like_PALP"/>
</dbReference>
<name>A0ABZ2L737_9BACT</name>
<evidence type="ECO:0000313" key="6">
    <source>
        <dbReference type="EMBL" id="WXB06724.1"/>
    </source>
</evidence>
<evidence type="ECO:0000256" key="2">
    <source>
        <dbReference type="ARBA" id="ARBA00011738"/>
    </source>
</evidence>
<evidence type="ECO:0000259" key="5">
    <source>
        <dbReference type="Pfam" id="PF00291"/>
    </source>
</evidence>
<dbReference type="InterPro" id="IPR050214">
    <property type="entry name" value="Cys_Synth/Cystath_Beta-Synth"/>
</dbReference>
<evidence type="ECO:0000256" key="3">
    <source>
        <dbReference type="ARBA" id="ARBA00022679"/>
    </source>
</evidence>
<evidence type="ECO:0000256" key="1">
    <source>
        <dbReference type="ARBA" id="ARBA00001933"/>
    </source>
</evidence>
<keyword evidence="3" id="KW-0808">Transferase</keyword>
<dbReference type="InterPro" id="IPR036052">
    <property type="entry name" value="TrpB-like_PALP_sf"/>
</dbReference>
<feature type="domain" description="Tryptophan synthase beta chain-like PALP" evidence="5">
    <location>
        <begin position="17"/>
        <end position="290"/>
    </location>
</feature>
<dbReference type="CDD" id="cd01561">
    <property type="entry name" value="CBS_like"/>
    <property type="match status" value="1"/>
</dbReference>
<evidence type="ECO:0000313" key="7">
    <source>
        <dbReference type="Proteomes" id="UP001374803"/>
    </source>
</evidence>
<dbReference type="Proteomes" id="UP001374803">
    <property type="component" value="Chromosome"/>
</dbReference>
<accession>A0ABZ2L737</accession>
<dbReference type="NCBIfam" id="TIGR03945">
    <property type="entry name" value="PLP_SbnA_fam"/>
    <property type="match status" value="1"/>
</dbReference>
<dbReference type="InterPro" id="IPR023927">
    <property type="entry name" value="SbnA"/>
</dbReference>
<comment type="cofactor">
    <cofactor evidence="1">
        <name>pyridoxal 5'-phosphate</name>
        <dbReference type="ChEBI" id="CHEBI:597326"/>
    </cofactor>
</comment>
<organism evidence="6 7">
    <name type="scientific">Pendulispora rubella</name>
    <dbReference type="NCBI Taxonomy" id="2741070"/>
    <lineage>
        <taxon>Bacteria</taxon>
        <taxon>Pseudomonadati</taxon>
        <taxon>Myxococcota</taxon>
        <taxon>Myxococcia</taxon>
        <taxon>Myxococcales</taxon>
        <taxon>Sorangiineae</taxon>
        <taxon>Pendulisporaceae</taxon>
        <taxon>Pendulispora</taxon>
    </lineage>
</organism>
<keyword evidence="7" id="KW-1185">Reference proteome</keyword>
<dbReference type="EMBL" id="CP089983">
    <property type="protein sequence ID" value="WXB06724.1"/>
    <property type="molecule type" value="Genomic_DNA"/>
</dbReference>
<proteinExistence type="predicted"/>
<reference evidence="6" key="1">
    <citation type="submission" date="2021-12" db="EMBL/GenBank/DDBJ databases">
        <title>Discovery of the Pendulisporaceae a myxobacterial family with distinct sporulation behavior and unique specialized metabolism.</title>
        <authorList>
            <person name="Garcia R."/>
            <person name="Popoff A."/>
            <person name="Bader C.D."/>
            <person name="Loehr J."/>
            <person name="Walesch S."/>
            <person name="Walt C."/>
            <person name="Boldt J."/>
            <person name="Bunk B."/>
            <person name="Haeckl F.J.F.P.J."/>
            <person name="Gunesch A.P."/>
            <person name="Birkelbach J."/>
            <person name="Nuebel U."/>
            <person name="Pietschmann T."/>
            <person name="Bach T."/>
            <person name="Mueller R."/>
        </authorList>
    </citation>
    <scope>NUCLEOTIDE SEQUENCE</scope>
    <source>
        <strain evidence="6">MSr11367</strain>
    </source>
</reference>
<protein>
    <submittedName>
        <fullName evidence="6">2,3-diaminopropionate biosynthesis protein SbnA</fullName>
    </submittedName>
</protein>
<dbReference type="Gene3D" id="3.40.50.1100">
    <property type="match status" value="2"/>
</dbReference>
<evidence type="ECO:0000256" key="4">
    <source>
        <dbReference type="ARBA" id="ARBA00022898"/>
    </source>
</evidence>
<dbReference type="SUPFAM" id="SSF53686">
    <property type="entry name" value="Tryptophan synthase beta subunit-like PLP-dependent enzymes"/>
    <property type="match status" value="1"/>
</dbReference>
<comment type="subunit">
    <text evidence="2">Homodimer.</text>
</comment>
<dbReference type="RefSeq" id="WP_394836380.1">
    <property type="nucleotide sequence ID" value="NZ_CP089929.1"/>
</dbReference>
<gene>
    <name evidence="6" type="primary">sbnA</name>
    <name evidence="6" type="ORF">LVJ94_05685</name>
</gene>
<dbReference type="Pfam" id="PF00291">
    <property type="entry name" value="PALP"/>
    <property type="match status" value="1"/>
</dbReference>
<sequence>MTATLLAHRFRDVLAPMRETPVVPIEDPKLDLHVKLEYCNIAGSIKCRPALWMLKSAIERGEIDEQTTLVESSSGNFALALAVYCRMLGLPLVPVIDPNVTRLNEAMLRSLCASVVKVVERDDTGGFLKTRLAEVHALRERLPRVFWPDQYHNADAVAAHYHLTGAEIARRFDRLDFVFLGVSTAGTIAGVSRRLKERFPSVKIIAVDTEGSVIFGGPPKRRHIPGLGSSIVPALLADALIDDVVMVSEQETVLGCRTLFHRHRLFAGGSTGTVYAAIQRYFETNPCQMRPTVLFLCADRGTAYLDTVYDDTWMAGLLERDFVNGTAEHGIIR</sequence>